<reference evidence="1 2" key="3">
    <citation type="journal article" date="2020" name="Int. J. Syst. Evol. Microbiol.">
        <title>Corynebacterium silvaticum sp. nov., a unique group of NTTB corynebacteria in wild boar and roe deer.</title>
        <authorList>
            <person name="Dangel A."/>
            <person name="Berger A."/>
            <person name="Rau J."/>
            <person name="Eisenberg T."/>
            <person name="Kampfer P."/>
            <person name="Margos G."/>
            <person name="Contzen M."/>
            <person name="Busse H.J."/>
            <person name="Konrad R."/>
            <person name="Peters M."/>
            <person name="Sting R."/>
            <person name="Sing A."/>
        </authorList>
    </citation>
    <scope>NUCLEOTIDE SEQUENCE [LARGE SCALE GENOMIC DNA]</scope>
    <source>
        <strain evidence="1 2">PO100/5</strain>
    </source>
</reference>
<gene>
    <name evidence="1" type="primary">mobF</name>
    <name evidence="1" type="ORF">CBE74_12430</name>
</gene>
<dbReference type="Proteomes" id="UP000195652">
    <property type="component" value="Chromosome"/>
</dbReference>
<reference evidence="1 2" key="1">
    <citation type="journal article" date="2014" name="BMC Vet. Res.">
        <title>First report of Corynebacterium pseudotuberculosis from caseous lymphadenitis lesions in Black Alentejano pig (Sus scrofa domesticus).</title>
        <authorList>
            <person name="Oliveira M."/>
            <person name="Barroco C."/>
            <person name="Mottola C."/>
            <person name="Santos R."/>
            <person name="Lemsaddek A."/>
            <person name="Tavares L."/>
            <person name="Semedo-Lemsaddek T."/>
        </authorList>
    </citation>
    <scope>NUCLEOTIDE SEQUENCE [LARGE SCALE GENOMIC DNA]</scope>
    <source>
        <strain evidence="1 2">PO100/5</strain>
    </source>
</reference>
<organism evidence="1 2">
    <name type="scientific">Corynebacterium silvaticum</name>
    <dbReference type="NCBI Taxonomy" id="2320431"/>
    <lineage>
        <taxon>Bacteria</taxon>
        <taxon>Bacillati</taxon>
        <taxon>Actinomycetota</taxon>
        <taxon>Actinomycetes</taxon>
        <taxon>Mycobacteriales</taxon>
        <taxon>Corynebacteriaceae</taxon>
        <taxon>Corynebacterium</taxon>
    </lineage>
</organism>
<accession>A0ACD4PZ41</accession>
<protein>
    <submittedName>
        <fullName evidence="1">MobF family relaxase</fullName>
    </submittedName>
</protein>
<evidence type="ECO:0000313" key="1">
    <source>
        <dbReference type="EMBL" id="WCV10769.1"/>
    </source>
</evidence>
<reference evidence="1 2" key="2">
    <citation type="journal article" date="2020" name="Antonie Van Leeuwenhoek">
        <title>Phylogenomic characterisation of a novel corynebacterial species pathogenic to animals.</title>
        <authorList>
            <person name="Moller J."/>
            <person name="Musella L."/>
            <person name="Melnikov V."/>
            <person name="Geissdorfer W."/>
            <person name="Burkovski A."/>
            <person name="Sangal V."/>
        </authorList>
    </citation>
    <scope>NUCLEOTIDE SEQUENCE [LARGE SCALE GENOMIC DNA]</scope>
    <source>
        <strain evidence="1 2">PO100/5</strain>
    </source>
</reference>
<evidence type="ECO:0000313" key="2">
    <source>
        <dbReference type="Proteomes" id="UP000195652"/>
    </source>
</evidence>
<proteinExistence type="predicted"/>
<name>A0ACD4PZ41_9CORY</name>
<dbReference type="EMBL" id="CP021417">
    <property type="protein sequence ID" value="WCV10769.1"/>
    <property type="molecule type" value="Genomic_DNA"/>
</dbReference>
<keyword evidence="2" id="KW-1185">Reference proteome</keyword>
<reference evidence="1 2" key="4">
    <citation type="journal article" date="2020" name="PLoS ONE">
        <title>Taxonomic classification of strain PO100/5 shows a broader geographic distribution and genetic markers of the recently described Corynebacterium silvaticum.</title>
        <authorList>
            <person name="Viana M.V.C."/>
            <person name="Profeta R."/>
            <person name="da Silva A.L."/>
            <person name="Hurtado R."/>
            <person name="Cerqueira J.C."/>
            <person name="Ribeiro B.F.S."/>
            <person name="Almeida M.O."/>
            <person name="Morais-Rodrigues F."/>
            <person name="Soares S.C."/>
            <person name="Oliveira M."/>
            <person name="Tavares L."/>
            <person name="Figueiredo H."/>
            <person name="Wattam A.R."/>
            <person name="Barh D."/>
            <person name="Ghosh P."/>
            <person name="Silva A."/>
            <person name="Azevedo V."/>
        </authorList>
    </citation>
    <scope>NUCLEOTIDE SEQUENCE [LARGE SCALE GENOMIC DNA]</scope>
    <source>
        <strain evidence="1 2">PO100/5</strain>
    </source>
</reference>
<sequence length="1166" mass="126562">MLSISTIKAGQAAALSDYYSAKVSAGELTPEQAIERQVADRAAEIAEGRGLSDEDAMALAKREQLMKSGLAATQGAGAYYKSAEEKPRLVWIKGGGPKGARVTDEQLLAHLQGFTADGSRRLLDAHPKRLQAIARELGMADDAVMEGPALAAVREGLHPETGAPLEGRAAKMARAAWAAKDHSDTQVTTYDLTFSAPKGLSVLAGFGDEKLRERIIGLHEQAADAAMEWAETADIFAVSRGHAREIALGATPLQTMRKTELSSRAGDPLISHVLMSAAAVGDDGRRTTLDGRSVYHASRVIRSRYEATLATLVQEEMGITIALNEAGVREVVGFDEGVLEQYSKRSAEVAEKLAELQRADRLLVTRVESDRLGYEEAAERRDAGVPLDAEQAQMADDWDRYEQVLREWASGRVATSTRQKASLESRSTKGELSEQEQLRVWATAADRPDVARLLGDVRRVTQGQRQAATVESVVAAALARATSDASVIRQKDLVASLHEVWPAAWPMENLLTVQQALMQSEELLQLTEHTLLQPGAWTRGQGVEFTTRTAVAQESRIEAMATALAHDGGECFDPRVTAQWAERYTLTDDQAALLAAATRGTRLVVAEAPAGAGKTHTLSPLVAQYQQLGYETIGVSTKAQTAAALAEAGVVRTASLARLEMWAEKGRWDDGISPEMALQGEAWRTAVRQASTPEERAAAQAGLDAWEEQAAELPHRLQAEKEELQREWAAFKASPPHDSSERQQAYESLRARGADLQERAPKTMEEARNRVLLVLDEAAMSSNDQLEKVLRLAGQRGWTTVMAGDSRQLQGIGRSTGFGLIADAAGRVEISETYRARDAVERQLQVAWHDAESLVEGRVPEGAEAAEAMLEYWQERGRVHIQTVGQLEEAARERPDAKNPAEEEVIEEIARRYVDHQEAQPDVDRLALARTNRGVGQLAEAIQREQIRRGLIDEQLPAASLVDQKRGLTQTIRQGESIRITKNVAKSAIRNGQVGVVRAVNPDGSIRVSLPTGVGGAMKTETIRAEHLTRGYAALGCATTGHGAQGRTVEQAWVLADAGADREWLYPAMTRAKSGTDLHWVTDAPDRAPEEIRDAMLTTGAEASALQVARTHPTPAQRAAAAHHLEARGQVATPEAVATMASQLQAVEAAKREQQRAELGWLRRAA</sequence>